<dbReference type="EMBL" id="JACEFF010000228">
    <property type="protein sequence ID" value="KAH9641529.1"/>
    <property type="molecule type" value="Genomic_DNA"/>
</dbReference>
<keyword evidence="4" id="KW-0472">Membrane</keyword>
<dbReference type="GO" id="GO:0003676">
    <property type="term" value="F:nucleic acid binding"/>
    <property type="evidence" value="ECO:0007669"/>
    <property type="project" value="InterPro"/>
</dbReference>
<evidence type="ECO:0000259" key="5">
    <source>
        <dbReference type="PROSITE" id="PS50158"/>
    </source>
</evidence>
<evidence type="ECO:0000313" key="6">
    <source>
        <dbReference type="EMBL" id="KAH9641529.1"/>
    </source>
</evidence>
<evidence type="ECO:0000256" key="4">
    <source>
        <dbReference type="SAM" id="Phobius"/>
    </source>
</evidence>
<keyword evidence="1" id="KW-0863">Zinc-finger</keyword>
<feature type="region of interest" description="Disordered" evidence="3">
    <location>
        <begin position="116"/>
        <end position="199"/>
    </location>
</feature>
<feature type="compositionally biased region" description="Basic residues" evidence="3">
    <location>
        <begin position="421"/>
        <end position="433"/>
    </location>
</feature>
<keyword evidence="4" id="KW-1133">Transmembrane helix</keyword>
<evidence type="ECO:0000256" key="2">
    <source>
        <dbReference type="SAM" id="Coils"/>
    </source>
</evidence>
<reference evidence="6" key="1">
    <citation type="journal article" date="2021" name="G3 (Bethesda)">
        <title>Genome and transcriptome analysis of the beet armyworm Spodoptera exigua reveals targets for pest control. .</title>
        <authorList>
            <person name="Simon S."/>
            <person name="Breeschoten T."/>
            <person name="Jansen H.J."/>
            <person name="Dirks R.P."/>
            <person name="Schranz M.E."/>
            <person name="Ros V.I.D."/>
        </authorList>
    </citation>
    <scope>NUCLEOTIDE SEQUENCE</scope>
    <source>
        <strain evidence="6">TB_SE_WUR_2020</strain>
    </source>
</reference>
<name>A0A922MS02_SPOEX</name>
<keyword evidence="1" id="KW-0862">Zinc</keyword>
<protein>
    <recommendedName>
        <fullName evidence="5">CCHC-type domain-containing protein</fullName>
    </recommendedName>
</protein>
<dbReference type="SMART" id="SM00343">
    <property type="entry name" value="ZnF_C2HC"/>
    <property type="match status" value="2"/>
</dbReference>
<feature type="compositionally biased region" description="Basic and acidic residues" evidence="3">
    <location>
        <begin position="162"/>
        <end position="173"/>
    </location>
</feature>
<evidence type="ECO:0000313" key="7">
    <source>
        <dbReference type="Proteomes" id="UP000814243"/>
    </source>
</evidence>
<dbReference type="SUPFAM" id="SSF57756">
    <property type="entry name" value="Retrovirus zinc finger-like domains"/>
    <property type="match status" value="1"/>
</dbReference>
<dbReference type="GO" id="GO:0008270">
    <property type="term" value="F:zinc ion binding"/>
    <property type="evidence" value="ECO:0007669"/>
    <property type="project" value="UniProtKB-KW"/>
</dbReference>
<evidence type="ECO:0000256" key="3">
    <source>
        <dbReference type="SAM" id="MobiDB-lite"/>
    </source>
</evidence>
<feature type="compositionally biased region" description="Polar residues" evidence="3">
    <location>
        <begin position="709"/>
        <end position="731"/>
    </location>
</feature>
<evidence type="ECO:0000256" key="1">
    <source>
        <dbReference type="PROSITE-ProRule" id="PRU00047"/>
    </source>
</evidence>
<feature type="coiled-coil region" evidence="2">
    <location>
        <begin position="287"/>
        <end position="321"/>
    </location>
</feature>
<dbReference type="Proteomes" id="UP000814243">
    <property type="component" value="Unassembled WGS sequence"/>
</dbReference>
<dbReference type="AlphaFoldDB" id="A0A922MS02"/>
<dbReference type="PROSITE" id="PS50158">
    <property type="entry name" value="ZF_CCHC"/>
    <property type="match status" value="1"/>
</dbReference>
<gene>
    <name evidence="6" type="ORF">HF086_011421</name>
</gene>
<feature type="compositionally biased region" description="Basic and acidic residues" evidence="3">
    <location>
        <begin position="370"/>
        <end position="381"/>
    </location>
</feature>
<feature type="region of interest" description="Disordered" evidence="3">
    <location>
        <begin position="370"/>
        <end position="392"/>
    </location>
</feature>
<proteinExistence type="predicted"/>
<dbReference type="InterPro" id="IPR001878">
    <property type="entry name" value="Znf_CCHC"/>
</dbReference>
<feature type="domain" description="CCHC-type" evidence="5">
    <location>
        <begin position="664"/>
        <end position="677"/>
    </location>
</feature>
<comment type="caution">
    <text evidence="6">The sequence shown here is derived from an EMBL/GenBank/DDBJ whole genome shotgun (WGS) entry which is preliminary data.</text>
</comment>
<feature type="transmembrane region" description="Helical" evidence="4">
    <location>
        <begin position="12"/>
        <end position="32"/>
    </location>
</feature>
<keyword evidence="4" id="KW-0812">Transmembrane</keyword>
<keyword evidence="1" id="KW-0479">Metal-binding</keyword>
<keyword evidence="2" id="KW-0175">Coiled coil</keyword>
<dbReference type="Pfam" id="PF00098">
    <property type="entry name" value="zf-CCHC"/>
    <property type="match status" value="1"/>
</dbReference>
<accession>A0A922MS02</accession>
<dbReference type="Gene3D" id="4.10.60.10">
    <property type="entry name" value="Zinc finger, CCHC-type"/>
    <property type="match status" value="1"/>
</dbReference>
<organism evidence="6 7">
    <name type="scientific">Spodoptera exigua</name>
    <name type="common">Beet armyworm</name>
    <name type="synonym">Noctua fulgens</name>
    <dbReference type="NCBI Taxonomy" id="7107"/>
    <lineage>
        <taxon>Eukaryota</taxon>
        <taxon>Metazoa</taxon>
        <taxon>Ecdysozoa</taxon>
        <taxon>Arthropoda</taxon>
        <taxon>Hexapoda</taxon>
        <taxon>Insecta</taxon>
        <taxon>Pterygota</taxon>
        <taxon>Neoptera</taxon>
        <taxon>Endopterygota</taxon>
        <taxon>Lepidoptera</taxon>
        <taxon>Glossata</taxon>
        <taxon>Ditrysia</taxon>
        <taxon>Noctuoidea</taxon>
        <taxon>Noctuidae</taxon>
        <taxon>Amphipyrinae</taxon>
        <taxon>Spodoptera</taxon>
    </lineage>
</organism>
<feature type="region of interest" description="Disordered" evidence="3">
    <location>
        <begin position="702"/>
        <end position="731"/>
    </location>
</feature>
<feature type="compositionally biased region" description="Basic and acidic residues" evidence="3">
    <location>
        <begin position="142"/>
        <end position="153"/>
    </location>
</feature>
<feature type="transmembrane region" description="Helical" evidence="4">
    <location>
        <begin position="71"/>
        <end position="95"/>
    </location>
</feature>
<dbReference type="InterPro" id="IPR036875">
    <property type="entry name" value="Znf_CCHC_sf"/>
</dbReference>
<feature type="region of interest" description="Disordered" evidence="3">
    <location>
        <begin position="405"/>
        <end position="470"/>
    </location>
</feature>
<sequence length="731" mass="79295">MWSVTPEFTARVGGLTCPLSALVGTGAGFFGSSRDFLKNLLRADSCFVVEELWLVLGSNALRKLPMAFSRLFCWARFSGLVVLACSFAAFSAAAFCCALSDPLGVVRSDGNTTRVAESLDSIPGTSAAPVSRPSKLRKREKRQHETASSDDKLLPPPKVPTKAKEKSGRDGRGRFSRPNTSRFSDESDTDASRVSVEPTIQRNSEVMDLEAACSTLPSLSTDTSVAGLERTGIQNVEILLESIRKSKNLKGTIQRTMKEAAEKMRSCVEMLAARSTTEETCRLQLEIQRLRQQIGAQDKEIAALKEEMHSMRLHSVNLQRQHPQSTEKSAVDEELLRSVIDRVGKMLDARMAGIEDRLLPQVNLRPPLAADRKKAAQEKRKTAAAVTSHSSETATVMATQACVSETPSAVQTQHGWQTASNRKKERKNKKKAAATKEAASAVLGNAQRSSAQANGRKKKTRKRRKKLRAPKSAALVLTLQPEAVEKGLTYKDVLTKARQAANHEENGITDIRYRRAATGARLFEFMGANGAAEADRVAEKLRQVFPEGIWISRPTKCAELRIVGLDDSVTEEVIREAVARRTGCSQEAVRVSAIRDGPGGAGTARVRCPVASAKMLGEAGRLLVGWSSAKVQVLETKTIRCYKCMGSGHTFPQCTSTVDYSGLCFRCGKLGHISNTCTANPHCLSCEAAKLPANHVVGGKGCKAPTRPNRGNMTANTQVAPHSTYNGSSSE</sequence>
<feature type="compositionally biased region" description="Basic residues" evidence="3">
    <location>
        <begin position="455"/>
        <end position="469"/>
    </location>
</feature>
<feature type="compositionally biased region" description="Polar residues" evidence="3">
    <location>
        <begin position="405"/>
        <end position="418"/>
    </location>
</feature>